<evidence type="ECO:0000256" key="3">
    <source>
        <dbReference type="ARBA" id="ARBA00012720"/>
    </source>
</evidence>
<dbReference type="GO" id="GO:0140078">
    <property type="term" value="F:class I DNA-(apurinic or apyrimidinic site) endonuclease activity"/>
    <property type="evidence" value="ECO:0007669"/>
    <property type="project" value="UniProtKB-EC"/>
</dbReference>
<keyword evidence="6 15" id="KW-0863">Zinc-finger</keyword>
<comment type="similarity">
    <text evidence="2">Belongs to the FPG family.</text>
</comment>
<dbReference type="AlphaFoldDB" id="A0A2M6P0F9"/>
<keyword evidence="9" id="KW-0238">DNA-binding</keyword>
<feature type="domain" description="FPG-type" evidence="16">
    <location>
        <begin position="111"/>
        <end position="145"/>
    </location>
</feature>
<dbReference type="GO" id="GO:0034039">
    <property type="term" value="F:8-oxo-7,8-dihydroguanine DNA N-glycosylase activity"/>
    <property type="evidence" value="ECO:0007669"/>
    <property type="project" value="TreeGrafter"/>
</dbReference>
<keyword evidence="4" id="KW-0479">Metal-binding</keyword>
<evidence type="ECO:0000259" key="16">
    <source>
        <dbReference type="PROSITE" id="PS51066"/>
    </source>
</evidence>
<dbReference type="InterPro" id="IPR000214">
    <property type="entry name" value="Znf_DNA_glyclase/AP_lyase"/>
</dbReference>
<keyword evidence="13" id="KW-0326">Glycosidase</keyword>
<dbReference type="SUPFAM" id="SSF46946">
    <property type="entry name" value="S13-like H2TH domain"/>
    <property type="match status" value="1"/>
</dbReference>
<accession>A0A2M6P0F9</accession>
<dbReference type="Pfam" id="PF06831">
    <property type="entry name" value="H2TH"/>
    <property type="match status" value="1"/>
</dbReference>
<sequence>MISNYGVEPLTREFTKYVFNNLLDGKHTTIKQFLLNQQYIAGIGNIYVDESCFLAGIRPTRKVSSLTDTEKERLFKAIKHILKKAIQERGTTFNNYVDANGNQGNYLKFLKVYGRGGKPCYTCTHPLTKTKIAGRGTVYCATCQS</sequence>
<evidence type="ECO:0000256" key="4">
    <source>
        <dbReference type="ARBA" id="ARBA00022723"/>
    </source>
</evidence>
<evidence type="ECO:0000256" key="6">
    <source>
        <dbReference type="ARBA" id="ARBA00022771"/>
    </source>
</evidence>
<dbReference type="GO" id="GO:0003684">
    <property type="term" value="F:damaged DNA binding"/>
    <property type="evidence" value="ECO:0007669"/>
    <property type="project" value="InterPro"/>
</dbReference>
<dbReference type="Gene3D" id="1.10.8.50">
    <property type="match status" value="1"/>
</dbReference>
<reference evidence="18" key="1">
    <citation type="submission" date="2017-09" db="EMBL/GenBank/DDBJ databases">
        <title>Depth-based differentiation of microbial function through sediment-hosted aquifers and enrichment of novel symbionts in the deep terrestrial subsurface.</title>
        <authorList>
            <person name="Probst A.J."/>
            <person name="Ladd B."/>
            <person name="Jarett J.K."/>
            <person name="Geller-Mcgrath D.E."/>
            <person name="Sieber C.M.K."/>
            <person name="Emerson J.B."/>
            <person name="Anantharaman K."/>
            <person name="Thomas B.C."/>
            <person name="Malmstrom R."/>
            <person name="Stieglmeier M."/>
            <person name="Klingl A."/>
            <person name="Woyke T."/>
            <person name="Ryan C.M."/>
            <person name="Banfield J.F."/>
        </authorList>
    </citation>
    <scope>NUCLEOTIDE SEQUENCE [LARGE SCALE GENOMIC DNA]</scope>
</reference>
<dbReference type="SUPFAM" id="SSF57716">
    <property type="entry name" value="Glucocorticoid receptor-like (DNA-binding domain)"/>
    <property type="match status" value="1"/>
</dbReference>
<keyword evidence="10" id="KW-0234">DNA repair</keyword>
<keyword evidence="12" id="KW-0511">Multifunctional enzyme</keyword>
<evidence type="ECO:0000256" key="5">
    <source>
        <dbReference type="ARBA" id="ARBA00022763"/>
    </source>
</evidence>
<dbReference type="EC" id="4.2.99.18" evidence="3"/>
<dbReference type="InterPro" id="IPR010979">
    <property type="entry name" value="Ribosomal_uS13-like_H2TH"/>
</dbReference>
<gene>
    <name evidence="17" type="ORF">COU30_03720</name>
</gene>
<dbReference type="Pfam" id="PF06827">
    <property type="entry name" value="zf-FPG_IleRS"/>
    <property type="match status" value="1"/>
</dbReference>
<comment type="catalytic activity">
    <reaction evidence="14">
        <text>2'-deoxyribonucleotide-(2'-deoxyribose 5'-phosphate)-2'-deoxyribonucleotide-DNA = a 3'-end 2'-deoxyribonucleotide-(2,3-dehydro-2,3-deoxyribose 5'-phosphate)-DNA + a 5'-end 5'-phospho-2'-deoxyribonucleoside-DNA + H(+)</text>
        <dbReference type="Rhea" id="RHEA:66592"/>
        <dbReference type="Rhea" id="RHEA-COMP:13180"/>
        <dbReference type="Rhea" id="RHEA-COMP:16897"/>
        <dbReference type="Rhea" id="RHEA-COMP:17067"/>
        <dbReference type="ChEBI" id="CHEBI:15378"/>
        <dbReference type="ChEBI" id="CHEBI:136412"/>
        <dbReference type="ChEBI" id="CHEBI:157695"/>
        <dbReference type="ChEBI" id="CHEBI:167181"/>
        <dbReference type="EC" id="4.2.99.18"/>
    </reaction>
</comment>
<evidence type="ECO:0000313" key="17">
    <source>
        <dbReference type="EMBL" id="PIR77206.1"/>
    </source>
</evidence>
<evidence type="ECO:0000256" key="1">
    <source>
        <dbReference type="ARBA" id="ARBA00001947"/>
    </source>
</evidence>
<dbReference type="FunFam" id="1.10.8.50:FF:000003">
    <property type="entry name" value="Formamidopyrimidine-DNA glycosylase"/>
    <property type="match status" value="1"/>
</dbReference>
<dbReference type="InterPro" id="IPR015886">
    <property type="entry name" value="H2TH_FPG"/>
</dbReference>
<proteinExistence type="inferred from homology"/>
<dbReference type="PANTHER" id="PTHR22993:SF9">
    <property type="entry name" value="FORMAMIDOPYRIMIDINE-DNA GLYCOSYLASE"/>
    <property type="match status" value="1"/>
</dbReference>
<evidence type="ECO:0000256" key="11">
    <source>
        <dbReference type="ARBA" id="ARBA00023239"/>
    </source>
</evidence>
<evidence type="ECO:0000256" key="7">
    <source>
        <dbReference type="ARBA" id="ARBA00022801"/>
    </source>
</evidence>
<dbReference type="EMBL" id="PFBW01000164">
    <property type="protein sequence ID" value="PIR77206.1"/>
    <property type="molecule type" value="Genomic_DNA"/>
</dbReference>
<evidence type="ECO:0000313" key="18">
    <source>
        <dbReference type="Proteomes" id="UP000228528"/>
    </source>
</evidence>
<dbReference type="PANTHER" id="PTHR22993">
    <property type="entry name" value="FORMAMIDOPYRIMIDINE-DNA GLYCOSYLASE"/>
    <property type="match status" value="1"/>
</dbReference>
<evidence type="ECO:0000256" key="2">
    <source>
        <dbReference type="ARBA" id="ARBA00009409"/>
    </source>
</evidence>
<dbReference type="GO" id="GO:0006284">
    <property type="term" value="P:base-excision repair"/>
    <property type="evidence" value="ECO:0007669"/>
    <property type="project" value="InterPro"/>
</dbReference>
<keyword evidence="8" id="KW-0862">Zinc</keyword>
<evidence type="ECO:0000256" key="10">
    <source>
        <dbReference type="ARBA" id="ARBA00023204"/>
    </source>
</evidence>
<keyword evidence="5" id="KW-0227">DNA damage</keyword>
<dbReference type="InterPro" id="IPR010663">
    <property type="entry name" value="Znf_FPG/IleRS"/>
</dbReference>
<keyword evidence="11" id="KW-0456">Lyase</keyword>
<organism evidence="17 18">
    <name type="scientific">Candidatus Magasanikbacteria bacterium CG10_big_fil_rev_8_21_14_0_10_38_6</name>
    <dbReference type="NCBI Taxonomy" id="1974647"/>
    <lineage>
        <taxon>Bacteria</taxon>
        <taxon>Candidatus Magasanikiibacteriota</taxon>
    </lineage>
</organism>
<evidence type="ECO:0000256" key="8">
    <source>
        <dbReference type="ARBA" id="ARBA00022833"/>
    </source>
</evidence>
<protein>
    <recommendedName>
        <fullName evidence="3">DNA-(apurinic or apyrimidinic site) lyase</fullName>
        <ecNumber evidence="3">4.2.99.18</ecNumber>
    </recommendedName>
</protein>
<dbReference type="Proteomes" id="UP000228528">
    <property type="component" value="Unassembled WGS sequence"/>
</dbReference>
<name>A0A2M6P0F9_9BACT</name>
<evidence type="ECO:0000256" key="15">
    <source>
        <dbReference type="PROSITE-ProRule" id="PRU00391"/>
    </source>
</evidence>
<evidence type="ECO:0000256" key="9">
    <source>
        <dbReference type="ARBA" id="ARBA00023125"/>
    </source>
</evidence>
<comment type="cofactor">
    <cofactor evidence="1">
        <name>Zn(2+)</name>
        <dbReference type="ChEBI" id="CHEBI:29105"/>
    </cofactor>
</comment>
<evidence type="ECO:0000256" key="12">
    <source>
        <dbReference type="ARBA" id="ARBA00023268"/>
    </source>
</evidence>
<comment type="caution">
    <text evidence="17">The sequence shown here is derived from an EMBL/GenBank/DDBJ whole genome shotgun (WGS) entry which is preliminary data.</text>
</comment>
<dbReference type="PROSITE" id="PS51066">
    <property type="entry name" value="ZF_FPG_2"/>
    <property type="match status" value="1"/>
</dbReference>
<keyword evidence="7" id="KW-0378">Hydrolase</keyword>
<evidence type="ECO:0000256" key="13">
    <source>
        <dbReference type="ARBA" id="ARBA00023295"/>
    </source>
</evidence>
<dbReference type="SMART" id="SM01232">
    <property type="entry name" value="H2TH"/>
    <property type="match status" value="1"/>
</dbReference>
<dbReference type="GO" id="GO:0008270">
    <property type="term" value="F:zinc ion binding"/>
    <property type="evidence" value="ECO:0007669"/>
    <property type="project" value="UniProtKB-KW"/>
</dbReference>
<evidence type="ECO:0000256" key="14">
    <source>
        <dbReference type="ARBA" id="ARBA00044632"/>
    </source>
</evidence>